<dbReference type="KEGG" id="ppi:YSA_p00184"/>
<dbReference type="Proteomes" id="UP000005268">
    <property type="component" value="Plasmid pND6-2"/>
</dbReference>
<sequence length="190" mass="20313">MKTERPIQGNLMMKRFFAAVVLAAMAVPAIAESGSNVFLSGKVFKGDEVVASFAMPALLGSTVPVKEQILNSYIEKALVDGKKVKLVPGKITTGLDLQVTPSSIAGDRVMVMVKGSLAELEGFDKAPIAGTDLHIDLPKLHKNEFSQSFSIEKGKPLEYAFGGNCTGGFLVDDKPADCTHKLILEALVYN</sequence>
<evidence type="ECO:0008006" key="4">
    <source>
        <dbReference type="Google" id="ProtNLM"/>
    </source>
</evidence>
<dbReference type="HOGENOM" id="CLU_1531245_0_0_6"/>
<dbReference type="EMBL" id="CP003589">
    <property type="protein sequence ID" value="AFK73055.1"/>
    <property type="molecule type" value="Genomic_DNA"/>
</dbReference>
<gene>
    <name evidence="2" type="ORF">YSA_p00184</name>
</gene>
<evidence type="ECO:0000313" key="2">
    <source>
        <dbReference type="EMBL" id="AFK73055.1"/>
    </source>
</evidence>
<dbReference type="AlphaFoldDB" id="I3V5N4"/>
<evidence type="ECO:0000256" key="1">
    <source>
        <dbReference type="SAM" id="SignalP"/>
    </source>
</evidence>
<dbReference type="PATRIC" id="fig|231023.4.peg.5545"/>
<feature type="chain" id="PRO_5003681135" description="Lipoprotein" evidence="1">
    <location>
        <begin position="32"/>
        <end position="190"/>
    </location>
</feature>
<protein>
    <recommendedName>
        <fullName evidence="4">Lipoprotein</fullName>
    </recommendedName>
</protein>
<feature type="signal peptide" evidence="1">
    <location>
        <begin position="1"/>
        <end position="31"/>
    </location>
</feature>
<keyword evidence="1" id="KW-0732">Signal</keyword>
<keyword evidence="2" id="KW-0614">Plasmid</keyword>
<evidence type="ECO:0000313" key="3">
    <source>
        <dbReference type="Proteomes" id="UP000005268"/>
    </source>
</evidence>
<accession>I3V5N4</accession>
<organism evidence="2 3">
    <name type="scientific">Pseudomonas putida ND6</name>
    <dbReference type="NCBI Taxonomy" id="231023"/>
    <lineage>
        <taxon>Bacteria</taxon>
        <taxon>Pseudomonadati</taxon>
        <taxon>Pseudomonadota</taxon>
        <taxon>Gammaproteobacteria</taxon>
        <taxon>Pseudomonadales</taxon>
        <taxon>Pseudomonadaceae</taxon>
        <taxon>Pseudomonas</taxon>
    </lineage>
</organism>
<reference evidence="2 3" key="1">
    <citation type="journal article" date="2012" name="J. Bacteriol.">
        <title>Complete Genome Sequence of the Naphthalene-Degrading Pseudomonas putida Strain ND6.</title>
        <authorList>
            <person name="Li S."/>
            <person name="Zhao H."/>
            <person name="Li Y."/>
            <person name="Niu S."/>
            <person name="Cai B."/>
        </authorList>
    </citation>
    <scope>NUCLEOTIDE SEQUENCE [LARGE SCALE GENOMIC DNA]</scope>
    <source>
        <strain evidence="2 3">ND6</strain>
        <plasmid evidence="2 3">pND6-2</plasmid>
    </source>
</reference>
<name>I3V5N4_PSEPU</name>
<proteinExistence type="predicted"/>
<geneLocation type="plasmid" evidence="2 3">
    <name>pND6-2</name>
</geneLocation>